<protein>
    <recommendedName>
        <fullName evidence="2">DUF305 domain-containing protein</fullName>
    </recommendedName>
</protein>
<dbReference type="Gene3D" id="1.20.1260.10">
    <property type="match status" value="1"/>
</dbReference>
<sequence>MTYARRVPRAATATAASLLTLTLAACGTATVDEGAPTAPSPAPGAQDAVTAEAFNGADTEFAEMMIVHHEGAIEMAELAIENADSDEVRSLGHRIAAARGPEIDMLTGWLGAWGQELPGEMDMGGMDDGAMQMDTMDQETVMAELSGLSGSDFDRRFLELMIEHHRGAIEMAENYRGEGEDLEALRLSGSIIDAQMAESTEMGNLLRAL</sequence>
<dbReference type="PANTHER" id="PTHR36933">
    <property type="entry name" value="SLL0788 PROTEIN"/>
    <property type="match status" value="1"/>
</dbReference>
<evidence type="ECO:0000256" key="1">
    <source>
        <dbReference type="SAM" id="SignalP"/>
    </source>
</evidence>
<reference evidence="3 4" key="1">
    <citation type="submission" date="2013-08" db="EMBL/GenBank/DDBJ databases">
        <title>Genome sequencing of Cellulomonas carbonis T26.</title>
        <authorList>
            <person name="Chen F."/>
            <person name="Li Y."/>
            <person name="Wang G."/>
        </authorList>
    </citation>
    <scope>NUCLEOTIDE SEQUENCE [LARGE SCALE GENOMIC DNA]</scope>
    <source>
        <strain evidence="3 4">T26</strain>
    </source>
</reference>
<accession>A0A0A0BQ32</accession>
<keyword evidence="4" id="KW-1185">Reference proteome</keyword>
<feature type="signal peptide" evidence="1">
    <location>
        <begin position="1"/>
        <end position="31"/>
    </location>
</feature>
<feature type="domain" description="DUF305" evidence="2">
    <location>
        <begin position="58"/>
        <end position="206"/>
    </location>
</feature>
<feature type="chain" id="PRO_5038893979" description="DUF305 domain-containing protein" evidence="1">
    <location>
        <begin position="32"/>
        <end position="209"/>
    </location>
</feature>
<comment type="caution">
    <text evidence="3">The sequence shown here is derived from an EMBL/GenBank/DDBJ whole genome shotgun (WGS) entry which is preliminary data.</text>
</comment>
<evidence type="ECO:0000313" key="3">
    <source>
        <dbReference type="EMBL" id="KGM10075.1"/>
    </source>
</evidence>
<dbReference type="EMBL" id="AXCY01000064">
    <property type="protein sequence ID" value="KGM10075.1"/>
    <property type="molecule type" value="Genomic_DNA"/>
</dbReference>
<dbReference type="Proteomes" id="UP000029839">
    <property type="component" value="Unassembled WGS sequence"/>
</dbReference>
<reference evidence="3 4" key="2">
    <citation type="journal article" date="2015" name="Stand. Genomic Sci.">
        <title>Draft genome sequence of Cellulomonas carbonis T26(T) and comparative analysis of six Cellulomonas genomes.</title>
        <authorList>
            <person name="Zhuang W."/>
            <person name="Zhang S."/>
            <person name="Xia X."/>
            <person name="Wang G."/>
        </authorList>
    </citation>
    <scope>NUCLEOTIDE SEQUENCE [LARGE SCALE GENOMIC DNA]</scope>
    <source>
        <strain evidence="3 4">T26</strain>
    </source>
</reference>
<dbReference type="OrthoDB" id="26872at2"/>
<dbReference type="PROSITE" id="PS51257">
    <property type="entry name" value="PROKAR_LIPOPROTEIN"/>
    <property type="match status" value="1"/>
</dbReference>
<name>A0A0A0BQ32_9CELL</name>
<keyword evidence="1" id="KW-0732">Signal</keyword>
<dbReference type="RefSeq" id="WP_043607665.1">
    <property type="nucleotide sequence ID" value="NZ_AXCY01000064.1"/>
</dbReference>
<dbReference type="AlphaFoldDB" id="A0A0A0BQ32"/>
<dbReference type="InterPro" id="IPR005183">
    <property type="entry name" value="DUF305_CopM-like"/>
</dbReference>
<evidence type="ECO:0000313" key="4">
    <source>
        <dbReference type="Proteomes" id="UP000029839"/>
    </source>
</evidence>
<dbReference type="InterPro" id="IPR012347">
    <property type="entry name" value="Ferritin-like"/>
</dbReference>
<dbReference type="Pfam" id="PF03713">
    <property type="entry name" value="DUF305"/>
    <property type="match status" value="1"/>
</dbReference>
<dbReference type="PANTHER" id="PTHR36933:SF1">
    <property type="entry name" value="SLL0788 PROTEIN"/>
    <property type="match status" value="1"/>
</dbReference>
<gene>
    <name evidence="3" type="ORF">N868_16745</name>
</gene>
<evidence type="ECO:0000259" key="2">
    <source>
        <dbReference type="Pfam" id="PF03713"/>
    </source>
</evidence>
<proteinExistence type="predicted"/>
<organism evidence="3 4">
    <name type="scientific">Cellulomonas carbonis T26</name>
    <dbReference type="NCBI Taxonomy" id="947969"/>
    <lineage>
        <taxon>Bacteria</taxon>
        <taxon>Bacillati</taxon>
        <taxon>Actinomycetota</taxon>
        <taxon>Actinomycetes</taxon>
        <taxon>Micrococcales</taxon>
        <taxon>Cellulomonadaceae</taxon>
        <taxon>Cellulomonas</taxon>
    </lineage>
</organism>